<feature type="region of interest" description="Disordered" evidence="3">
    <location>
        <begin position="934"/>
        <end position="995"/>
    </location>
</feature>
<dbReference type="SMART" id="SM00906">
    <property type="entry name" value="Fungal_trans"/>
    <property type="match status" value="1"/>
</dbReference>
<evidence type="ECO:0000256" key="3">
    <source>
        <dbReference type="SAM" id="MobiDB-lite"/>
    </source>
</evidence>
<dbReference type="PROSITE" id="PS50048">
    <property type="entry name" value="ZN2_CY6_FUNGAL_2"/>
    <property type="match status" value="1"/>
</dbReference>
<feature type="region of interest" description="Disordered" evidence="3">
    <location>
        <begin position="108"/>
        <end position="156"/>
    </location>
</feature>
<dbReference type="PANTHER" id="PTHR46910:SF12">
    <property type="entry name" value="REGULATORY PROTEIN CAT8"/>
    <property type="match status" value="1"/>
</dbReference>
<feature type="region of interest" description="Disordered" evidence="3">
    <location>
        <begin position="1"/>
        <end position="25"/>
    </location>
</feature>
<dbReference type="GO" id="GO:0000981">
    <property type="term" value="F:DNA-binding transcription factor activity, RNA polymerase II-specific"/>
    <property type="evidence" value="ECO:0007669"/>
    <property type="project" value="InterPro"/>
</dbReference>
<feature type="region of interest" description="Disordered" evidence="3">
    <location>
        <begin position="883"/>
        <end position="908"/>
    </location>
</feature>
<dbReference type="Pfam" id="PF04082">
    <property type="entry name" value="Fungal_trans"/>
    <property type="match status" value="1"/>
</dbReference>
<dbReference type="CDD" id="cd00067">
    <property type="entry name" value="GAL4"/>
    <property type="match status" value="1"/>
</dbReference>
<evidence type="ECO:0000313" key="5">
    <source>
        <dbReference type="Proteomes" id="UP000478008"/>
    </source>
</evidence>
<dbReference type="InterPro" id="IPR007219">
    <property type="entry name" value="XnlR_reg_dom"/>
</dbReference>
<dbReference type="GO" id="GO:0008270">
    <property type="term" value="F:zinc ion binding"/>
    <property type="evidence" value="ECO:0007669"/>
    <property type="project" value="InterPro"/>
</dbReference>
<feature type="compositionally biased region" description="Low complexity" evidence="3">
    <location>
        <begin position="951"/>
        <end position="970"/>
    </location>
</feature>
<feature type="compositionally biased region" description="Low complexity" evidence="3">
    <location>
        <begin position="131"/>
        <end position="148"/>
    </location>
</feature>
<dbReference type="SUPFAM" id="SSF57701">
    <property type="entry name" value="Zn2/Cys6 DNA-binding domain"/>
    <property type="match status" value="1"/>
</dbReference>
<feature type="region of interest" description="Disordered" evidence="3">
    <location>
        <begin position="1060"/>
        <end position="1089"/>
    </location>
</feature>
<evidence type="ECO:0000313" key="4">
    <source>
        <dbReference type="EMBL" id="VUG19257.1"/>
    </source>
</evidence>
<keyword evidence="5" id="KW-1185">Reference proteome</keyword>
<proteinExistence type="predicted"/>
<evidence type="ECO:0000256" key="2">
    <source>
        <dbReference type="ARBA" id="ARBA00023242"/>
    </source>
</evidence>
<dbReference type="PANTHER" id="PTHR46910">
    <property type="entry name" value="TRANSCRIPTION FACTOR PDR1"/>
    <property type="match status" value="1"/>
</dbReference>
<dbReference type="Gene3D" id="4.10.240.10">
    <property type="entry name" value="Zn(2)-C6 fungal-type DNA-binding domain"/>
    <property type="match status" value="1"/>
</dbReference>
<dbReference type="SMART" id="SM00066">
    <property type="entry name" value="GAL4"/>
    <property type="match status" value="1"/>
</dbReference>
<dbReference type="InterPro" id="IPR050987">
    <property type="entry name" value="AtrR-like"/>
</dbReference>
<dbReference type="CDD" id="cd15485">
    <property type="entry name" value="ZIP_Cat8"/>
    <property type="match status" value="1"/>
</dbReference>
<dbReference type="EMBL" id="CABFWN010000004">
    <property type="protein sequence ID" value="VUG19257.1"/>
    <property type="molecule type" value="Genomic_DNA"/>
</dbReference>
<gene>
    <name evidence="4" type="ORF">DEBR0S4_14334G</name>
</gene>
<feature type="compositionally biased region" description="Polar residues" evidence="3">
    <location>
        <begin position="892"/>
        <end position="903"/>
    </location>
</feature>
<dbReference type="Pfam" id="PF00172">
    <property type="entry name" value="Zn_clus"/>
    <property type="match status" value="1"/>
</dbReference>
<protein>
    <submittedName>
        <fullName evidence="4">DEBR0S4_14334g1_1</fullName>
    </submittedName>
</protein>
<dbReference type="CDD" id="cd12148">
    <property type="entry name" value="fungal_TF_MHR"/>
    <property type="match status" value="1"/>
</dbReference>
<keyword evidence="2" id="KW-0539">Nucleus</keyword>
<accession>A0A7D9CYZ6</accession>
<feature type="compositionally biased region" description="Polar residues" evidence="3">
    <location>
        <begin position="971"/>
        <end position="995"/>
    </location>
</feature>
<evidence type="ECO:0000256" key="1">
    <source>
        <dbReference type="ARBA" id="ARBA00022723"/>
    </source>
</evidence>
<sequence>MALNSQTTKTTSKPKTIRPPGSNTSRVSVACDRCRKKKIRCFYDDDDKEHKPGEKRQCANCKVVGLECIFTDKLARKAFPRGYTESLEERVRELEFENKKLQKLLSLKTSSSGSGAQVASPGSIDSVMDDNPSSGKSSGTSKSNSQSPLNVPLNKENLTRFNQQHKKEVRSPNSRTKKTLGCGHLGHLHDDSCNCGYAHSIHDRPVSVAGSVDIDHGELSDDNISLYSVGASESASYTAGADDLRRRYGFNSFEQVNAPGAAAAISLQNKLRTKNFMNLANLIAASIPRSTEETLFIPTLLAKIVNVHGFNSKAPYLTARSIALLKEPPNDGDKFNQYPVTFKGVNFHGLKREESIQFFRTLNLPNYLNLDLCVSVYFDTWNTIVPIFNKEIFMNNYIKFGKSRGKNFEDGGMVGFEKFGELLVIITALVLLSHERNNSFKSRNKKESSNTEVLQFYDHMIKQFITSNMTSICSISSLQMVTIELLYCLTTGDLNTSYELRGRMVTMSQQLRLQRCPAAVLGYNGSNVSKLQQGERRILFWCSYSLDAFSAFILGVPRLFKDYEIECALPSSSSSDKENKDSDINMITFNNIKLSLVGKVCDSALSVMRYSRILGTIVDNIFKRNDNNLKKPSIDESACFVMENMLDSWRKTIPPTVSFNRLDVDGNFSDYDKMNNTQLTLLYLYYQAKALIYMPLMASESQNNKSSPAFISIQQATTAILTITKALSSPGHDFYYLPLPMNLPRQKARFVLLAAKSALEFTRGGALFQEAKSLITSAIQDLKDESEIKMLGCLSSDCCTCLERAVDAIFSQPHPIPLSPSPPPRLITDISKYKGITSPLRNVATANTYSEGNNQRTATINVDSAVPIRSNSVNGVEGRHHLNLSHERRFSDSINGNTSSSVKTEPDSATALNDIFTNKVGYQIQTLQQQMRQPFQPIPPGMQYQRNSLRNQSTSPHSASSNSNTSSTGSFTQGYNTGVQGSQTTPDWNSNSGSSYKKLEEQQLNQNLHGLQFPGNQDMLRIFNVTQQQEVKSLNDMLQQVNIDHVHNNSEMSSASILERPQANLSGTDTQKHKETTQATDHPSSFAPGNGKSYSDLLMLNDFGVDASIGVPFDFELDGQNKRARLEVGSNKELPDANSANNNGYPSYNNLFDWH</sequence>
<organism evidence="4 5">
    <name type="scientific">Dekkera bruxellensis</name>
    <name type="common">Brettanomyces custersii</name>
    <dbReference type="NCBI Taxonomy" id="5007"/>
    <lineage>
        <taxon>Eukaryota</taxon>
        <taxon>Fungi</taxon>
        <taxon>Dikarya</taxon>
        <taxon>Ascomycota</taxon>
        <taxon>Saccharomycotina</taxon>
        <taxon>Pichiomycetes</taxon>
        <taxon>Pichiales</taxon>
        <taxon>Pichiaceae</taxon>
        <taxon>Brettanomyces</taxon>
    </lineage>
</organism>
<dbReference type="AlphaFoldDB" id="A0A7D9CYZ6"/>
<dbReference type="GO" id="GO:0003677">
    <property type="term" value="F:DNA binding"/>
    <property type="evidence" value="ECO:0007669"/>
    <property type="project" value="InterPro"/>
</dbReference>
<dbReference type="InterPro" id="IPR036864">
    <property type="entry name" value="Zn2-C6_fun-type_DNA-bd_sf"/>
</dbReference>
<dbReference type="InterPro" id="IPR001138">
    <property type="entry name" value="Zn2Cys6_DnaBD"/>
</dbReference>
<reference evidence="4 5" key="1">
    <citation type="submission" date="2019-07" db="EMBL/GenBank/DDBJ databases">
        <authorList>
            <person name="Friedrich A."/>
            <person name="Schacherer J."/>
        </authorList>
    </citation>
    <scope>NUCLEOTIDE SEQUENCE [LARGE SCALE GENOMIC DNA]</scope>
</reference>
<dbReference type="Proteomes" id="UP000478008">
    <property type="component" value="Unassembled WGS sequence"/>
</dbReference>
<name>A0A7D9CYZ6_DEKBR</name>
<dbReference type="GO" id="GO:0006351">
    <property type="term" value="P:DNA-templated transcription"/>
    <property type="evidence" value="ECO:0007669"/>
    <property type="project" value="InterPro"/>
</dbReference>
<keyword evidence="1" id="KW-0479">Metal-binding</keyword>